<dbReference type="InterPro" id="IPR006344">
    <property type="entry name" value="RecD"/>
</dbReference>
<dbReference type="GO" id="GO:0016887">
    <property type="term" value="F:ATP hydrolysis activity"/>
    <property type="evidence" value="ECO:0007669"/>
    <property type="project" value="RHEA"/>
</dbReference>
<dbReference type="NCBIfam" id="TIGR01447">
    <property type="entry name" value="recD"/>
    <property type="match status" value="1"/>
</dbReference>
<keyword evidence="10 11" id="KW-0413">Isomerase</keyword>
<sequence>MILSETPLDRQFAACMRRFDPAMEPCVEWAARLASHAVGEGHVCLDLRTWAGREVSPSLRLPSLPAWKQSLFSSPVVGKPGEFKPLIVEGDWLYLARYWRYEKKVAENLLAKAGEVCGEIDLVRLASDLDSLFAHNRDQCPDWQKAAAAIAVQRRFCVISGGPGTGKTTTVVRILAALQSQANGGLRIALAAPTGKAAARMQDSIRVQKHKLDLPAAIVNSIPESASTLHRLLGSKPDSVYFRHNRDNPLPVDVVVVDESSMIDLALLSKLLDALPSKARLIMLGDKDQLAAVEAGAVFGDLCAGRGLSAELMLRERKGRSPDGAACGAIRENVATNPDCAASGSIRATLQVAAVENEKCAFSPISDCIALLKHSHRFGSGSGIGELARRVNDAEDTDAALELLSEGGWSDIAWRAHFDDAALLEKMDAGYKDYFDKVDGGAGSEAMAAFNRFRVLAAHHAGPSSASSTNRAFEALIRERLRVPQYEHWYAGRPVIMMRNDYGLRVFNGDVGICLRVDGELRVCFEDGEGALRSIAPARLPEHEPVYAMTVHKSQGSEFDEAVLLLPETISPVLSRALVYTAITRAKSRAEIWGGQDILSAAIKNAPERSSGLKERLWG</sequence>
<gene>
    <name evidence="11 14" type="primary">recD</name>
    <name evidence="14" type="ORF">DM484_19630</name>
</gene>
<evidence type="ECO:0000313" key="14">
    <source>
        <dbReference type="EMBL" id="PZN75106.1"/>
    </source>
</evidence>
<evidence type="ECO:0000313" key="15">
    <source>
        <dbReference type="Proteomes" id="UP000249396"/>
    </source>
</evidence>
<feature type="domain" description="UvrD-like helicase C-terminal" evidence="12">
    <location>
        <begin position="545"/>
        <end position="589"/>
    </location>
</feature>
<comment type="miscellaneous">
    <text evidence="11">In the RecBCD complex, RecB has a slow 3'-5' helicase, an exonuclease activity and loads RecA onto ssDNA, RecD has a fast 5'-3' helicase activity, while RecC stimulates the ATPase and processivity of the RecB helicase and contributes to recognition of the Chi site.</text>
</comment>
<keyword evidence="2 11" id="KW-0547">Nucleotide-binding</keyword>
<accession>A0A2W4QVK6</accession>
<dbReference type="GO" id="GO:0003677">
    <property type="term" value="F:DNA binding"/>
    <property type="evidence" value="ECO:0007669"/>
    <property type="project" value="UniProtKB-UniRule"/>
</dbReference>
<comment type="catalytic activity">
    <reaction evidence="11">
        <text>ATP + H2O = ADP + phosphate + H(+)</text>
        <dbReference type="Rhea" id="RHEA:13065"/>
        <dbReference type="ChEBI" id="CHEBI:15377"/>
        <dbReference type="ChEBI" id="CHEBI:15378"/>
        <dbReference type="ChEBI" id="CHEBI:30616"/>
        <dbReference type="ChEBI" id="CHEBI:43474"/>
        <dbReference type="ChEBI" id="CHEBI:456216"/>
        <dbReference type="EC" id="5.6.2.3"/>
    </reaction>
</comment>
<keyword evidence="9 11" id="KW-0234">DNA repair</keyword>
<comment type="function">
    <text evidence="11">A helicase/nuclease that prepares dsDNA breaks (DSB) for recombinational DNA repair. Binds to DSBs and unwinds DNA via a highly rapid and processive ATP-dependent bidirectional helicase activity. Unwinds dsDNA until it encounters a Chi (crossover hotspot instigator) sequence from the 3' direction. Cuts ssDNA a few nucleotides 3' to the Chi site. The properties and activities of the enzyme are changed at Chi. The Chi-altered holoenzyme produces a long 3'-ssDNA overhang and facilitates RecA-binding to the ssDNA for homologous DNA recombination and repair. Holoenzyme degrades any linearized DNA that is unable to undergo homologous recombination. In the holoenzyme this subunit has ssDNA-dependent ATPase and 5'-3' helicase activity. When added to pre-assembled RecBC greatly stimulates nuclease activity and augments holoenzyme processivity. Negatively regulates the RecA-loading ability of RecBCD.</text>
</comment>
<keyword evidence="5 11" id="KW-0347">Helicase</keyword>
<evidence type="ECO:0000256" key="6">
    <source>
        <dbReference type="ARBA" id="ARBA00022839"/>
    </source>
</evidence>
<dbReference type="EMBL" id="QJPH01000401">
    <property type="protein sequence ID" value="PZN75106.1"/>
    <property type="molecule type" value="Genomic_DNA"/>
</dbReference>
<organism evidence="14 15">
    <name type="scientific">Candidatus Methylumidiphilus alinenensis</name>
    <dbReference type="NCBI Taxonomy" id="2202197"/>
    <lineage>
        <taxon>Bacteria</taxon>
        <taxon>Pseudomonadati</taxon>
        <taxon>Pseudomonadota</taxon>
        <taxon>Gammaproteobacteria</taxon>
        <taxon>Methylococcales</taxon>
        <taxon>Candidatus Methylumidiphilus</taxon>
    </lineage>
</organism>
<dbReference type="Pfam" id="PF21185">
    <property type="entry name" value="RecD_N"/>
    <property type="match status" value="1"/>
</dbReference>
<evidence type="ECO:0000259" key="13">
    <source>
        <dbReference type="Pfam" id="PF21185"/>
    </source>
</evidence>
<dbReference type="Pfam" id="PF13538">
    <property type="entry name" value="UvrD_C_2"/>
    <property type="match status" value="1"/>
</dbReference>
<dbReference type="CDD" id="cd17933">
    <property type="entry name" value="DEXSc_RecD-like"/>
    <property type="match status" value="1"/>
</dbReference>
<dbReference type="InterPro" id="IPR027785">
    <property type="entry name" value="UvrD-like_helicase_C"/>
</dbReference>
<reference evidence="14 15" key="1">
    <citation type="journal article" date="2018" name="Aquat. Microb. Ecol.">
        <title>Gammaproteobacterial methanotrophs dominate.</title>
        <authorList>
            <person name="Rissanen A.J."/>
            <person name="Saarenheimo J."/>
            <person name="Tiirola M."/>
            <person name="Peura S."/>
            <person name="Aalto S.L."/>
            <person name="Karvinen A."/>
            <person name="Nykanen H."/>
        </authorList>
    </citation>
    <scope>NUCLEOTIDE SEQUENCE [LARGE SCALE GENOMIC DNA]</scope>
    <source>
        <strain evidence="14">AMbin10</strain>
    </source>
</reference>
<evidence type="ECO:0000256" key="5">
    <source>
        <dbReference type="ARBA" id="ARBA00022806"/>
    </source>
</evidence>
<dbReference type="GO" id="GO:0000724">
    <property type="term" value="P:double-strand break repair via homologous recombination"/>
    <property type="evidence" value="ECO:0007669"/>
    <property type="project" value="UniProtKB-UniRule"/>
</dbReference>
<dbReference type="Pfam" id="PF13245">
    <property type="entry name" value="AAA_19"/>
    <property type="match status" value="1"/>
</dbReference>
<dbReference type="GO" id="GO:0017116">
    <property type="term" value="F:single-stranded DNA helicase activity"/>
    <property type="evidence" value="ECO:0007669"/>
    <property type="project" value="TreeGrafter"/>
</dbReference>
<dbReference type="InterPro" id="IPR027417">
    <property type="entry name" value="P-loop_NTPase"/>
</dbReference>
<keyword evidence="3 11" id="KW-0227">DNA damage</keyword>
<evidence type="ECO:0000256" key="7">
    <source>
        <dbReference type="ARBA" id="ARBA00022840"/>
    </source>
</evidence>
<evidence type="ECO:0000256" key="10">
    <source>
        <dbReference type="ARBA" id="ARBA00023235"/>
    </source>
</evidence>
<evidence type="ECO:0000256" key="4">
    <source>
        <dbReference type="ARBA" id="ARBA00022801"/>
    </source>
</evidence>
<dbReference type="GO" id="GO:0005524">
    <property type="term" value="F:ATP binding"/>
    <property type="evidence" value="ECO:0007669"/>
    <property type="project" value="UniProtKB-UniRule"/>
</dbReference>
<evidence type="ECO:0000256" key="11">
    <source>
        <dbReference type="HAMAP-Rule" id="MF_01487"/>
    </source>
</evidence>
<name>A0A2W4QVK6_9GAMM</name>
<feature type="binding site" evidence="11">
    <location>
        <begin position="161"/>
        <end position="168"/>
    </location>
    <ligand>
        <name>ATP</name>
        <dbReference type="ChEBI" id="CHEBI:30616"/>
    </ligand>
</feature>
<evidence type="ECO:0000256" key="9">
    <source>
        <dbReference type="ARBA" id="ARBA00023204"/>
    </source>
</evidence>
<proteinExistence type="inferred from homology"/>
<evidence type="ECO:0000256" key="8">
    <source>
        <dbReference type="ARBA" id="ARBA00023125"/>
    </source>
</evidence>
<dbReference type="SUPFAM" id="SSF52540">
    <property type="entry name" value="P-loop containing nucleoside triphosphate hydrolases"/>
    <property type="match status" value="2"/>
</dbReference>
<dbReference type="CDD" id="cd18809">
    <property type="entry name" value="SF1_C_RecD"/>
    <property type="match status" value="1"/>
</dbReference>
<evidence type="ECO:0000256" key="3">
    <source>
        <dbReference type="ARBA" id="ARBA00022763"/>
    </source>
</evidence>
<dbReference type="InterPro" id="IPR041851">
    <property type="entry name" value="RecD_N_sf"/>
</dbReference>
<comment type="subunit">
    <text evidence="11">Heterotrimer of RecB, RecC and RecD. All subunits contribute to DNA-binding.</text>
</comment>
<dbReference type="Proteomes" id="UP000249396">
    <property type="component" value="Unassembled WGS sequence"/>
</dbReference>
<dbReference type="Gene3D" id="1.10.10.1020">
    <property type="entry name" value="RecBCD complex, subunit RecD, N-terminal domain"/>
    <property type="match status" value="1"/>
</dbReference>
<protein>
    <recommendedName>
        <fullName evidence="11">RecBCD enzyme subunit RecD</fullName>
        <ecNumber evidence="11">5.6.2.3</ecNumber>
    </recommendedName>
    <alternativeName>
        <fullName evidence="11">DNA 5'-3' helicase subunit RecD</fullName>
    </alternativeName>
    <alternativeName>
        <fullName evidence="11">Exonuclease V subunit RecD</fullName>
        <shortName evidence="11">ExoV subunit RecD</shortName>
    </alternativeName>
    <alternativeName>
        <fullName evidence="11">Helicase/nuclease RecBCD subunit RecD</fullName>
    </alternativeName>
</protein>
<feature type="domain" description="RecBCD enzyme subunit RecD N-terminal" evidence="13">
    <location>
        <begin position="7"/>
        <end position="94"/>
    </location>
</feature>
<dbReference type="AlphaFoldDB" id="A0A2W4QVK6"/>
<keyword evidence="4 11" id="KW-0378">Hydrolase</keyword>
<comment type="caution">
    <text evidence="14">The sequence shown here is derived from an EMBL/GenBank/DDBJ whole genome shotgun (WGS) entry which is preliminary data.</text>
</comment>
<comment type="similarity">
    <text evidence="11">Belongs to the RecD family.</text>
</comment>
<dbReference type="GO" id="GO:0008854">
    <property type="term" value="F:exodeoxyribonuclease V activity"/>
    <property type="evidence" value="ECO:0007669"/>
    <property type="project" value="InterPro"/>
</dbReference>
<evidence type="ECO:0000259" key="12">
    <source>
        <dbReference type="Pfam" id="PF13538"/>
    </source>
</evidence>
<evidence type="ECO:0000256" key="1">
    <source>
        <dbReference type="ARBA" id="ARBA00022722"/>
    </source>
</evidence>
<dbReference type="InterPro" id="IPR050534">
    <property type="entry name" value="Coronavir_polyprotein_1ab"/>
</dbReference>
<dbReference type="EC" id="5.6.2.3" evidence="11"/>
<evidence type="ECO:0000256" key="2">
    <source>
        <dbReference type="ARBA" id="ARBA00022741"/>
    </source>
</evidence>
<keyword evidence="8 11" id="KW-0238">DNA-binding</keyword>
<keyword evidence="1 11" id="KW-0540">Nuclease</keyword>
<keyword evidence="7 11" id="KW-0067">ATP-binding</keyword>
<dbReference type="HAMAP" id="MF_01487">
    <property type="entry name" value="RecD"/>
    <property type="match status" value="1"/>
</dbReference>
<dbReference type="InterPro" id="IPR049550">
    <property type="entry name" value="RecD_N"/>
</dbReference>
<dbReference type="GO" id="GO:0043139">
    <property type="term" value="F:5'-3' DNA helicase activity"/>
    <property type="evidence" value="ECO:0007669"/>
    <property type="project" value="UniProtKB-UniRule"/>
</dbReference>
<dbReference type="GO" id="GO:0009338">
    <property type="term" value="C:exodeoxyribonuclease V complex"/>
    <property type="evidence" value="ECO:0007669"/>
    <property type="project" value="InterPro"/>
</dbReference>
<keyword evidence="6 11" id="KW-0269">Exonuclease</keyword>
<dbReference type="PANTHER" id="PTHR43788:SF6">
    <property type="entry name" value="DNA HELICASE B"/>
    <property type="match status" value="1"/>
</dbReference>
<dbReference type="Gene3D" id="3.40.50.300">
    <property type="entry name" value="P-loop containing nucleotide triphosphate hydrolases"/>
    <property type="match status" value="3"/>
</dbReference>
<dbReference type="PANTHER" id="PTHR43788">
    <property type="entry name" value="DNA2/NAM7 HELICASE FAMILY MEMBER"/>
    <property type="match status" value="1"/>
</dbReference>